<dbReference type="Proteomes" id="UP001151760">
    <property type="component" value="Unassembled WGS sequence"/>
</dbReference>
<comment type="caution">
    <text evidence="1">The sequence shown here is derived from an EMBL/GenBank/DDBJ whole genome shotgun (WGS) entry which is preliminary data.</text>
</comment>
<evidence type="ECO:0000313" key="1">
    <source>
        <dbReference type="EMBL" id="GJT42575.1"/>
    </source>
</evidence>
<protein>
    <submittedName>
        <fullName evidence="1">Uncharacterized protein</fullName>
    </submittedName>
</protein>
<sequence>MFLCLPPFCFASLMCRAVGPGGGLARRCIFTGFRVASFPVCSSLPLRCAFAAWLRVFCLSGCVESCILLSPGAVALSCPVVSGSYLCAGRNPTSFSRSYRSCAACPSLGRCRSPSLGPASGGTGSRAVPGVSPCRTAADSWASPWGARGCACVCSSLALTDSLFAPSDYCFAVPSVSSLPSPLFVHGPAVDLCPYFRRLAGSLFPFASCLSPWCVTWRAPWAHLRSCCSCRRSFLSCCLALNPPSARLAFFLTLRPSSPRLCCRAPFLLCCRRYFVRAALSSVPLSSSPAPKILPCRGARYSLGFSLLRVSASSLRRPGTFVPSSPLSFCQRYVAPAFSFLRRLFLVRRSAGGAPLCLPSPFALRSAYGVWPCSHFPVLFAVMRRLPATSERWGVWVLASGRLPLSWSSPRLFAWAEVGPSARPGSAPVLRCVLLWGFGPCPSWLQTLSRLNSCVSSAEFPVLVCVACDAFCVSLTDRRVPRASAFVPTIRGATLC</sequence>
<accession>A0ABQ5DTP0</accession>
<dbReference type="EMBL" id="BQNB010015657">
    <property type="protein sequence ID" value="GJT42575.1"/>
    <property type="molecule type" value="Genomic_DNA"/>
</dbReference>
<reference evidence="1" key="1">
    <citation type="journal article" date="2022" name="Int. J. Mol. Sci.">
        <title>Draft Genome of Tanacetum Coccineum: Genomic Comparison of Closely Related Tanacetum-Family Plants.</title>
        <authorList>
            <person name="Yamashiro T."/>
            <person name="Shiraishi A."/>
            <person name="Nakayama K."/>
            <person name="Satake H."/>
        </authorList>
    </citation>
    <scope>NUCLEOTIDE SEQUENCE</scope>
</reference>
<proteinExistence type="predicted"/>
<name>A0ABQ5DTP0_9ASTR</name>
<reference evidence="1" key="2">
    <citation type="submission" date="2022-01" db="EMBL/GenBank/DDBJ databases">
        <authorList>
            <person name="Yamashiro T."/>
            <person name="Shiraishi A."/>
            <person name="Satake H."/>
            <person name="Nakayama K."/>
        </authorList>
    </citation>
    <scope>NUCLEOTIDE SEQUENCE</scope>
</reference>
<keyword evidence="2" id="KW-1185">Reference proteome</keyword>
<organism evidence="1 2">
    <name type="scientific">Tanacetum coccineum</name>
    <dbReference type="NCBI Taxonomy" id="301880"/>
    <lineage>
        <taxon>Eukaryota</taxon>
        <taxon>Viridiplantae</taxon>
        <taxon>Streptophyta</taxon>
        <taxon>Embryophyta</taxon>
        <taxon>Tracheophyta</taxon>
        <taxon>Spermatophyta</taxon>
        <taxon>Magnoliopsida</taxon>
        <taxon>eudicotyledons</taxon>
        <taxon>Gunneridae</taxon>
        <taxon>Pentapetalae</taxon>
        <taxon>asterids</taxon>
        <taxon>campanulids</taxon>
        <taxon>Asterales</taxon>
        <taxon>Asteraceae</taxon>
        <taxon>Asteroideae</taxon>
        <taxon>Anthemideae</taxon>
        <taxon>Anthemidinae</taxon>
        <taxon>Tanacetum</taxon>
    </lineage>
</organism>
<evidence type="ECO:0000313" key="2">
    <source>
        <dbReference type="Proteomes" id="UP001151760"/>
    </source>
</evidence>
<gene>
    <name evidence="1" type="ORF">Tco_0951290</name>
</gene>